<protein>
    <recommendedName>
        <fullName evidence="8">Integrator complex subunit 1</fullName>
    </recommendedName>
</protein>
<accession>A0A9P0GMF2</accession>
<dbReference type="EMBL" id="OU896708">
    <property type="protein sequence ID" value="CAH1155904.1"/>
    <property type="molecule type" value="Genomic_DNA"/>
</dbReference>
<dbReference type="Pfam" id="PF22928">
    <property type="entry name" value="INTS1_R4"/>
    <property type="match status" value="1"/>
</dbReference>
<reference evidence="6" key="1">
    <citation type="submission" date="2022-01" db="EMBL/GenBank/DDBJ databases">
        <authorList>
            <person name="King R."/>
        </authorList>
    </citation>
    <scope>NUCLEOTIDE SEQUENCE</scope>
</reference>
<dbReference type="InterPro" id="IPR022145">
    <property type="entry name" value="INTS1_RPB2-bd"/>
</dbReference>
<feature type="domain" description="Integrator complex subunit 1 RPB2-binding" evidence="2">
    <location>
        <begin position="329"/>
        <end position="484"/>
    </location>
</feature>
<evidence type="ECO:0000259" key="2">
    <source>
        <dbReference type="Pfam" id="PF12432"/>
    </source>
</evidence>
<evidence type="ECO:0000259" key="4">
    <source>
        <dbReference type="Pfam" id="PF22928"/>
    </source>
</evidence>
<dbReference type="InterPro" id="IPR053964">
    <property type="entry name" value="INT1_R3"/>
</dbReference>
<dbReference type="PANTHER" id="PTHR21224:SF1">
    <property type="entry name" value="INTEGRATOR COMPLEX SUBUNIT 1"/>
    <property type="match status" value="1"/>
</dbReference>
<evidence type="ECO:0000313" key="7">
    <source>
        <dbReference type="Proteomes" id="UP001153737"/>
    </source>
</evidence>
<dbReference type="SUPFAM" id="SSF48371">
    <property type="entry name" value="ARM repeat"/>
    <property type="match status" value="2"/>
</dbReference>
<proteinExistence type="predicted"/>
<feature type="domain" description="Integrator complex subunit 1 R4" evidence="4">
    <location>
        <begin position="1858"/>
        <end position="1953"/>
    </location>
</feature>
<feature type="region of interest" description="Disordered" evidence="1">
    <location>
        <begin position="1"/>
        <end position="92"/>
    </location>
</feature>
<keyword evidence="7" id="KW-1185">Reference proteome</keyword>
<dbReference type="Gene3D" id="1.25.10.10">
    <property type="entry name" value="Leucine-rich Repeat Variant"/>
    <property type="match status" value="1"/>
</dbReference>
<dbReference type="Pfam" id="PF22927">
    <property type="entry name" value="INT1_R3"/>
    <property type="match status" value="1"/>
</dbReference>
<dbReference type="InterPro" id="IPR016024">
    <property type="entry name" value="ARM-type_fold"/>
</dbReference>
<evidence type="ECO:0008006" key="8">
    <source>
        <dbReference type="Google" id="ProtNLM"/>
    </source>
</evidence>
<dbReference type="Proteomes" id="UP001153737">
    <property type="component" value="Chromosome 2"/>
</dbReference>
<evidence type="ECO:0000259" key="3">
    <source>
        <dbReference type="Pfam" id="PF22927"/>
    </source>
</evidence>
<name>A0A9P0GMF2_PHACE</name>
<dbReference type="Pfam" id="PF12432">
    <property type="entry name" value="INTS1_RP2B-bd"/>
    <property type="match status" value="1"/>
</dbReference>
<dbReference type="InterPro" id="IPR053965">
    <property type="entry name" value="INTS1_R4"/>
</dbReference>
<feature type="domain" description="Integrator complex subunit 1 INTS2-binding" evidence="5">
    <location>
        <begin position="949"/>
        <end position="1263"/>
    </location>
</feature>
<dbReference type="GO" id="GO:0034474">
    <property type="term" value="P:U2 snRNA 3'-end processing"/>
    <property type="evidence" value="ECO:0007669"/>
    <property type="project" value="InterPro"/>
</dbReference>
<evidence type="ECO:0000256" key="1">
    <source>
        <dbReference type="SAM" id="MobiDB-lite"/>
    </source>
</evidence>
<evidence type="ECO:0000313" key="6">
    <source>
        <dbReference type="EMBL" id="CAH1155904.1"/>
    </source>
</evidence>
<dbReference type="InterPro" id="IPR038902">
    <property type="entry name" value="INTS1"/>
</dbReference>
<feature type="domain" description="Integrator complex subunit 1 R3" evidence="3">
    <location>
        <begin position="1660"/>
        <end position="1815"/>
    </location>
</feature>
<reference evidence="6" key="2">
    <citation type="submission" date="2022-10" db="EMBL/GenBank/DDBJ databases">
        <authorList>
            <consortium name="ENA_rothamsted_submissions"/>
            <consortium name="culmorum"/>
            <person name="King R."/>
        </authorList>
    </citation>
    <scope>NUCLEOTIDE SEQUENCE</scope>
</reference>
<dbReference type="PANTHER" id="PTHR21224">
    <property type="entry name" value="INTEGRATOR COMPLEX SUBUNIT 1"/>
    <property type="match status" value="1"/>
</dbReference>
<dbReference type="Pfam" id="PF22929">
    <property type="entry name" value="INTS1_INTS2-bd"/>
    <property type="match status" value="1"/>
</dbReference>
<dbReference type="GO" id="GO:0032039">
    <property type="term" value="C:integrator complex"/>
    <property type="evidence" value="ECO:0007669"/>
    <property type="project" value="InterPro"/>
</dbReference>
<feature type="compositionally biased region" description="Low complexity" evidence="1">
    <location>
        <begin position="48"/>
        <end position="58"/>
    </location>
</feature>
<dbReference type="OrthoDB" id="19938at2759"/>
<dbReference type="InterPro" id="IPR011989">
    <property type="entry name" value="ARM-like"/>
</dbReference>
<dbReference type="InterPro" id="IPR053966">
    <property type="entry name" value="INTS1_INTS2-bd"/>
</dbReference>
<evidence type="ECO:0000259" key="5">
    <source>
        <dbReference type="Pfam" id="PF22929"/>
    </source>
</evidence>
<sequence length="1993" mass="225041">MDRNKTGTGMRGPKAKITQQLPDSFIALGAKQSAPRDDSKRTVPLPKSSVSSHISSSSGKAPADKLKRDSSSSGLTPVNPSKKLKVNMPGSRPGLSAVASGSGLLPIDRMVTGQSGVEPWESLAVECDVGDIFESIINLISIDNTDKAVGYILGLIKNLKNLRSKPCKVANAVLFLVATCKPSMYTNDYIVNAMLSVLRRDVNAGLKAIGKSNPQVHQLFLNLLAYAYSDINNWPEMFVKLYVEDAVGDRVFVDSPFCKPFVENIITAFNTKMPPSSLLKSETWTSATRDTASPLTINSIDEDEVFSEQRAIVESWNSKIFPRYTQSQEKVEQIVLEAIKEQLARRQQPETITKNFVRFLSTACGLVEIRIIAVSRIETWLHNHKLMKPAQELLAYLCYNCSASSQRDLEVIAQLSKLRLKNKPMVNYFNNCLREMVFSFPENLYPLLKYTIYNELSNARNSNNLIVVGALFQVAPDASADAFADICLELLLNKDDYLRSIRALLKEINRVLRHELNLLSIVHALLRERKEYASSVRDHEFRERIFLSLVDLSCMSMLLCVSPQVRDGATQSKRDASVLKTFQMQVSNIQRECVTWLHDSALRVYRPSITDFIHALHKILFLEQPEHYYKVDSWPGENERNLFLRLASEVPLLQATLLRVLLIGISKEHPISAQEVVEITDQLIKRAANLPQDCTPPLVVDKVEIIDFFFNLCSYNYPENFSLPSGYVPPKLAITALYWKVWSILLILAAHNPLSFGSLAWNKYPTLRMFMEMCITNHFSFPPPTMNSLEEDYQAKEQQILVLEKQIILEFESHLAAASTKMEINEQTSLLLPQCMELRPLGEARRPPKNVLDQLQVLNNTHRLGHFFCRSRHPDFLLDIMSRQGGTAHMPWLAELVHSSEGVLAHLPVQCLCEYLLSTAPAEKLTKHGQLLAHLRTVVNGNDPQTACEVLEYLFRRLTSDHSASRTQATKGLGLILAPTDDIEVTMENHTHWLTQYITQFTHFALIKPLLIQFLRQAIQIETNPSRVSSYIDFLSLQDCLESFAELNELITDLSSVIIERHSVASYVLPGEDSCTLKNLLQLFYLYTVKAKENCEESYNIQQSYNNEYVIVSWVTGEQCAMQPLIIHATIVLLTYGPLDDCESFSLLLNLWFPKNMEHPRAYSPETSETTSYLPDWMKLRMIRSNVSRLVDAAIEKLEPPKLVLFIQSFGIPTNSISKLLHTLDKATILDLKLVVDSVLDKTYMIQLVEVQNKRGASGGETFVKAIELQMPHMVDSDIKVDIETKKHLPVLLKKPKVCLNDTDIVQGLNDLFNPHYTADRNAIILSLIKGVTLKKNVADLVFNFIKSIPVNFTLPIVLKYNSISTLFHLIFTARTSTQDKISFASQFLELIPNKKSCTSVVLRQYLNSCGQLKVTPKMEVDEEIAMKSETLDGRPDDLGEKLGKMLLDEGSKAEKSGLLVDWLSAVELEIANSDKLKLQMDLLFSKQKLLFRPLLMSLVLQRASWKILHGIMTYLLRGDVLSHICPISALDFLTALTKSPKLWQGRDKAIPKHYHFEDILQLNREQALVMINFIVEEGKTDENNWKTKMETRLQLLLKCLGQNASPIMKTLLQQSDNDIYQRELLLMIYMSLPYTGQDDIKIKPDMCLDICKKNCPSTIDEIAHCLLSALAATPRNKDWTKKSQDLELCARKLAATHPVLVLRQLPMLAGCLKGRAQYDWGVLKSRGHFMLFGQILGLMELLQPYVYEQTAILSELLDSYFLLMQFHGHNKDLGVLVSRIVHFVQNWMVKDVKGASKYLQQHGGILNEIQFNQPGVRPLLSSVSLPMSDQSSSSEVLVGTITPPVPEQYPQHWGQVRAALQSTDNLAALQELDHITNRRPQWLQDVSQHLCNSISSSNSSVRSLALLLIVRWLKHDPKAANEALPAVLACLDSNNGDIVSSVLDRLSDLVAVMQEYAKVILTRVFQLGMKSTMNTTSNITKTVNLLSLQYGY</sequence>
<organism evidence="6 7">
    <name type="scientific">Phaedon cochleariae</name>
    <name type="common">Mustard beetle</name>
    <dbReference type="NCBI Taxonomy" id="80249"/>
    <lineage>
        <taxon>Eukaryota</taxon>
        <taxon>Metazoa</taxon>
        <taxon>Ecdysozoa</taxon>
        <taxon>Arthropoda</taxon>
        <taxon>Hexapoda</taxon>
        <taxon>Insecta</taxon>
        <taxon>Pterygota</taxon>
        <taxon>Neoptera</taxon>
        <taxon>Endopterygota</taxon>
        <taxon>Coleoptera</taxon>
        <taxon>Polyphaga</taxon>
        <taxon>Cucujiformia</taxon>
        <taxon>Chrysomeloidea</taxon>
        <taxon>Chrysomelidae</taxon>
        <taxon>Chrysomelinae</taxon>
        <taxon>Chrysomelini</taxon>
        <taxon>Phaedon</taxon>
    </lineage>
</organism>
<gene>
    <name evidence="6" type="ORF">PHAECO_LOCUS6536</name>
</gene>